<dbReference type="GO" id="GO:0006004">
    <property type="term" value="P:fucose metabolic process"/>
    <property type="evidence" value="ECO:0007669"/>
    <property type="project" value="UniProtKB-KW"/>
</dbReference>
<dbReference type="CDD" id="cd11296">
    <property type="entry name" value="O-FucT_like"/>
    <property type="match status" value="1"/>
</dbReference>
<comment type="subcellular location">
    <subcellularLocation>
        <location evidence="1">Endoplasmic reticulum</location>
    </subcellularLocation>
</comment>
<proteinExistence type="inferred from homology"/>
<dbReference type="Proteomes" id="UP000663853">
    <property type="component" value="Unassembled WGS sequence"/>
</dbReference>
<sequence length="576" mass="64744">MPPLSVPGFPFEADQLSKPGTARSPKQPSTCRASLCFIPACQLVAYSRLGSNFYYLPSARNGLAMSRALGDRDSLDSESARPFLEPILRMEFSGAKIRRPSRIKWLSCCGSTRIRFVWVGLLIVGTTIHLLSGFPKWFEMNALPMNSKEDEGVRGGSIPSSSALLATNATATFRENLVPSMKYVTTFLSAGFTNQFMEIASLVYLSILTQRVPVVPAFLADHFGKATDVAPTPFSDIFDLPYLLGKLGTPIVEWHELKRTTYSSIDGPRPETEKIGCWSTVAGYKDSQPVYSYSSEIYELDISYTPVPSTLSLTHGSDPNTYMWSIWGLASLGFAKSRMRVLSDQFRKAFPLRSNQDRKLEPDEIMLCWDSLYYTGVFEPLPSQDFFNDYSPFWSQVGTHMRWKPSLVELANQYLRRHFGIQNTTDPIPPFISVHVRRTDFEGGCGKDVGKDQCFAPVAAYERRVHEVQARLKARADGTDVREILVTSDERDPVWWKQVSALGPEWRWIDHAAEETGEKYGKWFPLLLDTIFQSMGKGFVGTAQSTMSELARVRVEDWNDGESAIVRWGSPSADDH</sequence>
<evidence type="ECO:0000256" key="2">
    <source>
        <dbReference type="ARBA" id="ARBA00004922"/>
    </source>
</evidence>
<comment type="similarity">
    <text evidence="7">Belongs to the glycosyltransferase 68 family.</text>
</comment>
<dbReference type="Gene3D" id="3.40.50.11350">
    <property type="match status" value="1"/>
</dbReference>
<comment type="pathway">
    <text evidence="2">Protein modification; protein glycosylation.</text>
</comment>
<keyword evidence="5" id="KW-0294">Fucose metabolism</keyword>
<protein>
    <recommendedName>
        <fullName evidence="8">GDP-fucose protein O-fucosyltransferase 2</fullName>
    </recommendedName>
</protein>
<evidence type="ECO:0000256" key="5">
    <source>
        <dbReference type="ARBA" id="ARBA00023253"/>
    </source>
</evidence>
<dbReference type="InterPro" id="IPR019378">
    <property type="entry name" value="GDP-Fuc_O-FucTrfase"/>
</dbReference>
<evidence type="ECO:0000256" key="3">
    <source>
        <dbReference type="ARBA" id="ARBA00022679"/>
    </source>
</evidence>
<keyword evidence="3" id="KW-0808">Transferase</keyword>
<dbReference type="Pfam" id="PF10250">
    <property type="entry name" value="O-FucT"/>
    <property type="match status" value="1"/>
</dbReference>
<dbReference type="PANTHER" id="PTHR13398">
    <property type="entry name" value="GDP-FUCOSE PROTEIN O-FUCOSYLTRANSFERASE 2"/>
    <property type="match status" value="1"/>
</dbReference>
<evidence type="ECO:0000256" key="4">
    <source>
        <dbReference type="ARBA" id="ARBA00022824"/>
    </source>
</evidence>
<evidence type="ECO:0000256" key="7">
    <source>
        <dbReference type="ARBA" id="ARBA00025803"/>
    </source>
</evidence>
<accession>A0A8H3DEQ7</accession>
<evidence type="ECO:0000256" key="1">
    <source>
        <dbReference type="ARBA" id="ARBA00004240"/>
    </source>
</evidence>
<gene>
    <name evidence="9" type="ORF">RDB_LOCUS145243</name>
</gene>
<evidence type="ECO:0000313" key="9">
    <source>
        <dbReference type="EMBL" id="CAE6520264.1"/>
    </source>
</evidence>
<keyword evidence="4" id="KW-0256">Endoplasmic reticulum</keyword>
<dbReference type="InterPro" id="IPR045130">
    <property type="entry name" value="OFUT2-like"/>
</dbReference>
<dbReference type="GO" id="GO:0046922">
    <property type="term" value="F:peptide-O-fucosyltransferase activity"/>
    <property type="evidence" value="ECO:0007669"/>
    <property type="project" value="InterPro"/>
</dbReference>
<dbReference type="GO" id="GO:0005783">
    <property type="term" value="C:endoplasmic reticulum"/>
    <property type="evidence" value="ECO:0007669"/>
    <property type="project" value="UniProtKB-SubCell"/>
</dbReference>
<organism evidence="9 10">
    <name type="scientific">Rhizoctonia solani</name>
    <dbReference type="NCBI Taxonomy" id="456999"/>
    <lineage>
        <taxon>Eukaryota</taxon>
        <taxon>Fungi</taxon>
        <taxon>Dikarya</taxon>
        <taxon>Basidiomycota</taxon>
        <taxon>Agaricomycotina</taxon>
        <taxon>Agaricomycetes</taxon>
        <taxon>Cantharellales</taxon>
        <taxon>Ceratobasidiaceae</taxon>
        <taxon>Rhizoctonia</taxon>
    </lineage>
</organism>
<keyword evidence="6" id="KW-0119">Carbohydrate metabolism</keyword>
<reference evidence="9" key="1">
    <citation type="submission" date="2021-01" db="EMBL/GenBank/DDBJ databases">
        <authorList>
            <person name="Kaushik A."/>
        </authorList>
    </citation>
    <scope>NUCLEOTIDE SEQUENCE</scope>
    <source>
        <strain evidence="9">AG6-10EEA</strain>
    </source>
</reference>
<dbReference type="EMBL" id="CAJMXA010003883">
    <property type="protein sequence ID" value="CAE6520264.1"/>
    <property type="molecule type" value="Genomic_DNA"/>
</dbReference>
<evidence type="ECO:0000256" key="8">
    <source>
        <dbReference type="ARBA" id="ARBA00026232"/>
    </source>
</evidence>
<dbReference type="AlphaFoldDB" id="A0A8H3DEQ7"/>
<evidence type="ECO:0000256" key="6">
    <source>
        <dbReference type="ARBA" id="ARBA00023277"/>
    </source>
</evidence>
<dbReference type="PANTHER" id="PTHR13398:SF0">
    <property type="entry name" value="GDP-FUCOSE PROTEIN O-FUCOSYLTRANSFERASE 2"/>
    <property type="match status" value="1"/>
</dbReference>
<name>A0A8H3DEQ7_9AGAM</name>
<comment type="caution">
    <text evidence="9">The sequence shown here is derived from an EMBL/GenBank/DDBJ whole genome shotgun (WGS) entry which is preliminary data.</text>
</comment>
<evidence type="ECO:0000313" key="10">
    <source>
        <dbReference type="Proteomes" id="UP000663853"/>
    </source>
</evidence>